<dbReference type="AlphaFoldDB" id="A0A444Z617"/>
<reference evidence="2 3" key="1">
    <citation type="submission" date="2019-01" db="EMBL/GenBank/DDBJ databases">
        <title>Sequencing of cultivated peanut Arachis hypogaea provides insights into genome evolution and oil improvement.</title>
        <authorList>
            <person name="Chen X."/>
        </authorList>
    </citation>
    <scope>NUCLEOTIDE SEQUENCE [LARGE SCALE GENOMIC DNA]</scope>
    <source>
        <strain evidence="3">cv. Fuhuasheng</strain>
        <tissue evidence="2">Leaves</tissue>
    </source>
</reference>
<gene>
    <name evidence="2" type="ORF">Ahy_B05g077984</name>
</gene>
<dbReference type="EMBL" id="SDMP01000015">
    <property type="protein sequence ID" value="RYR09614.1"/>
    <property type="molecule type" value="Genomic_DNA"/>
</dbReference>
<keyword evidence="3" id="KW-1185">Reference proteome</keyword>
<name>A0A444Z617_ARAHY</name>
<evidence type="ECO:0000259" key="1">
    <source>
        <dbReference type="Pfam" id="PF03101"/>
    </source>
</evidence>
<dbReference type="PANTHER" id="PTHR47718">
    <property type="entry name" value="OS01G0519700 PROTEIN"/>
    <property type="match status" value="1"/>
</dbReference>
<feature type="domain" description="FAR1" evidence="1">
    <location>
        <begin position="101"/>
        <end position="187"/>
    </location>
</feature>
<dbReference type="STRING" id="3818.A0A444Z617"/>
<evidence type="ECO:0000313" key="3">
    <source>
        <dbReference type="Proteomes" id="UP000289738"/>
    </source>
</evidence>
<protein>
    <recommendedName>
        <fullName evidence="1">FAR1 domain-containing protein</fullName>
    </recommendedName>
</protein>
<evidence type="ECO:0000313" key="2">
    <source>
        <dbReference type="EMBL" id="RYR09614.1"/>
    </source>
</evidence>
<dbReference type="InterPro" id="IPR004330">
    <property type="entry name" value="FAR1_DNA_bnd_dom"/>
</dbReference>
<dbReference type="Pfam" id="PF03101">
    <property type="entry name" value="FAR1"/>
    <property type="match status" value="1"/>
</dbReference>
<organism evidence="2 3">
    <name type="scientific">Arachis hypogaea</name>
    <name type="common">Peanut</name>
    <dbReference type="NCBI Taxonomy" id="3818"/>
    <lineage>
        <taxon>Eukaryota</taxon>
        <taxon>Viridiplantae</taxon>
        <taxon>Streptophyta</taxon>
        <taxon>Embryophyta</taxon>
        <taxon>Tracheophyta</taxon>
        <taxon>Spermatophyta</taxon>
        <taxon>Magnoliopsida</taxon>
        <taxon>eudicotyledons</taxon>
        <taxon>Gunneridae</taxon>
        <taxon>Pentapetalae</taxon>
        <taxon>rosids</taxon>
        <taxon>fabids</taxon>
        <taxon>Fabales</taxon>
        <taxon>Fabaceae</taxon>
        <taxon>Papilionoideae</taxon>
        <taxon>50 kb inversion clade</taxon>
        <taxon>dalbergioids sensu lato</taxon>
        <taxon>Dalbergieae</taxon>
        <taxon>Pterocarpus clade</taxon>
        <taxon>Arachis</taxon>
    </lineage>
</organism>
<dbReference type="Proteomes" id="UP000289738">
    <property type="component" value="Chromosome B05"/>
</dbReference>
<accession>A0A444Z617</accession>
<proteinExistence type="predicted"/>
<sequence length="385" mass="45746">MNAPRPIIGTKVMGQEFSHKEINRKHISYDQYEQNKEKQEKVDREYMDEDDTNVKPMFDDHGFDEGYNIDSLEDIGMIKFWNIRDKDVCHFQFSDVDIAFEFYNRYARTRGFSARKNMTRKSRAGLKHFVCHREGFRPQNNFGIGNCKKKPTPKTRCGCSAMMEIRLDAPGDRWFISYFYDEHNHLLLDPQLTGLLRGHRFISEADIGHMINMKKGEISVGQIYQALANQAGGYEYLSFTQRDMYNKIAKQRRQLPETFMGTAHIREKFFAGFWTTSRCERLKSIIAKYVNSRYNLVEFIQHFNRCVDHIRWKEVQANLTSVNRKFSMQMCFEQLERSAANVYTLSIFYMFQSLYELHQWSLNRTPNEMWRISFVTLRWSSIVHA</sequence>
<comment type="caution">
    <text evidence="2">The sequence shown here is derived from an EMBL/GenBank/DDBJ whole genome shotgun (WGS) entry which is preliminary data.</text>
</comment>